<keyword evidence="3" id="KW-1185">Reference proteome</keyword>
<dbReference type="InterPro" id="IPR006597">
    <property type="entry name" value="Sel1-like"/>
</dbReference>
<protein>
    <submittedName>
        <fullName evidence="2">Tetratricopeptide repeat protein</fullName>
    </submittedName>
</protein>
<dbReference type="EMBL" id="JAQNDK010000004">
    <property type="protein sequence ID" value="MDC0683085.1"/>
    <property type="molecule type" value="Genomic_DNA"/>
</dbReference>
<feature type="compositionally biased region" description="Pro residues" evidence="1">
    <location>
        <begin position="49"/>
        <end position="58"/>
    </location>
</feature>
<reference evidence="2 3" key="1">
    <citation type="submission" date="2023-01" db="EMBL/GenBank/DDBJ databases">
        <title>Minimal conservation of predation-associated metabolite biosynthetic gene clusters underscores biosynthetic potential of Myxococcota including descriptions for ten novel species: Archangium lansinium sp. nov., Myxococcus landrumus sp. nov., Nannocystis bai.</title>
        <authorList>
            <person name="Ahearne A."/>
            <person name="Stevens C."/>
            <person name="Dowd S."/>
        </authorList>
    </citation>
    <scope>NUCLEOTIDE SEQUENCE [LARGE SCALE GENOMIC DNA]</scope>
    <source>
        <strain evidence="2 3">WIWO2</strain>
    </source>
</reference>
<dbReference type="SMART" id="SM00671">
    <property type="entry name" value="SEL1"/>
    <property type="match status" value="4"/>
</dbReference>
<evidence type="ECO:0000256" key="1">
    <source>
        <dbReference type="SAM" id="MobiDB-lite"/>
    </source>
</evidence>
<dbReference type="Proteomes" id="UP001217485">
    <property type="component" value="Unassembled WGS sequence"/>
</dbReference>
<feature type="region of interest" description="Disordered" evidence="1">
    <location>
        <begin position="37"/>
        <end position="60"/>
    </location>
</feature>
<dbReference type="RefSeq" id="WP_272101235.1">
    <property type="nucleotide sequence ID" value="NZ_JAQNDK010000004.1"/>
</dbReference>
<dbReference type="InterPro" id="IPR011990">
    <property type="entry name" value="TPR-like_helical_dom_sf"/>
</dbReference>
<dbReference type="PANTHER" id="PTHR11102">
    <property type="entry name" value="SEL-1-LIKE PROTEIN"/>
    <property type="match status" value="1"/>
</dbReference>
<dbReference type="PANTHER" id="PTHR11102:SF160">
    <property type="entry name" value="ERAD-ASSOCIATED E3 UBIQUITIN-PROTEIN LIGASE COMPONENT HRD3"/>
    <property type="match status" value="1"/>
</dbReference>
<accession>A0ABT5C9G9</accession>
<sequence length="245" mass="25549">MSVPPRVRLAVLAGGALVLGGAAALCLGLREGAHSEADRPTAAAASSPPSRPGAPPPSGMEARALGFRLLTLADPGEVLAGMDSLARAAEQGDVESQVSLGRIYLKGLPSVPRDAARARAWLLRAAASQHPSAAYFLGVISQNGDGVAADPAEAARWFEIAARGGSPDAMFLLANAYRAGAGVPKNDRRAVELYESAGEREHPAALQALAMAYRYGELGLEPDEAESRRYTMEAEHAIQHRQAPP</sequence>
<evidence type="ECO:0000313" key="2">
    <source>
        <dbReference type="EMBL" id="MDC0683085.1"/>
    </source>
</evidence>
<dbReference type="SUPFAM" id="SSF81901">
    <property type="entry name" value="HCP-like"/>
    <property type="match status" value="1"/>
</dbReference>
<dbReference type="InterPro" id="IPR050767">
    <property type="entry name" value="Sel1_AlgK"/>
</dbReference>
<proteinExistence type="predicted"/>
<dbReference type="Pfam" id="PF08238">
    <property type="entry name" value="Sel1"/>
    <property type="match status" value="4"/>
</dbReference>
<organism evidence="2 3">
    <name type="scientific">Sorangium atrum</name>
    <dbReference type="NCBI Taxonomy" id="2995308"/>
    <lineage>
        <taxon>Bacteria</taxon>
        <taxon>Pseudomonadati</taxon>
        <taxon>Myxococcota</taxon>
        <taxon>Polyangia</taxon>
        <taxon>Polyangiales</taxon>
        <taxon>Polyangiaceae</taxon>
        <taxon>Sorangium</taxon>
    </lineage>
</organism>
<name>A0ABT5C9G9_9BACT</name>
<gene>
    <name evidence="2" type="ORF">POL72_35480</name>
</gene>
<evidence type="ECO:0000313" key="3">
    <source>
        <dbReference type="Proteomes" id="UP001217485"/>
    </source>
</evidence>
<dbReference type="Gene3D" id="1.25.40.10">
    <property type="entry name" value="Tetratricopeptide repeat domain"/>
    <property type="match status" value="1"/>
</dbReference>
<comment type="caution">
    <text evidence="2">The sequence shown here is derived from an EMBL/GenBank/DDBJ whole genome shotgun (WGS) entry which is preliminary data.</text>
</comment>